<dbReference type="Proteomes" id="UP000266258">
    <property type="component" value="Unassembled WGS sequence"/>
</dbReference>
<protein>
    <recommendedName>
        <fullName evidence="4">DUF805 domain-containing protein</fullName>
    </recommendedName>
</protein>
<dbReference type="AlphaFoldDB" id="A0A3A1Y2B1"/>
<evidence type="ECO:0008006" key="4">
    <source>
        <dbReference type="Google" id="ProtNLM"/>
    </source>
</evidence>
<dbReference type="Pfam" id="PF05656">
    <property type="entry name" value="DUF805"/>
    <property type="match status" value="1"/>
</dbReference>
<feature type="transmembrane region" description="Helical" evidence="1">
    <location>
        <begin position="69"/>
        <end position="91"/>
    </location>
</feature>
<evidence type="ECO:0000313" key="2">
    <source>
        <dbReference type="EMBL" id="RIY31436.1"/>
    </source>
</evidence>
<sequence length="163" mass="17943">MSQKTLGFIDNTKLHLSLIFSADYRENRLSFFYQILAFSIVIPLLFGVIILVLFSAILGGADPDSATGFGFLLLILCYIIIVVYGIAVFIISITSSVRRLHDLGKSGLIVLWVYLAAAVLSLVGIGPLLILVFNLYLLFADTNREPHKFSHQTNPFLVGPANP</sequence>
<organism evidence="2 3">
    <name type="scientific">Psittacicella melopsittaci</name>
    <dbReference type="NCBI Taxonomy" id="2028576"/>
    <lineage>
        <taxon>Bacteria</taxon>
        <taxon>Pseudomonadati</taxon>
        <taxon>Pseudomonadota</taxon>
        <taxon>Gammaproteobacteria</taxon>
        <taxon>Pasteurellales</taxon>
        <taxon>Psittacicellaceae</taxon>
        <taxon>Psittacicella</taxon>
    </lineage>
</organism>
<keyword evidence="1" id="KW-0472">Membrane</keyword>
<dbReference type="EMBL" id="NRJH01000068">
    <property type="protein sequence ID" value="RIY31436.1"/>
    <property type="molecule type" value="Genomic_DNA"/>
</dbReference>
<name>A0A3A1Y2B1_9GAMM</name>
<dbReference type="RefSeq" id="WP_119497779.1">
    <property type="nucleotide sequence ID" value="NZ_NRJH01000068.1"/>
</dbReference>
<keyword evidence="1" id="KW-1133">Transmembrane helix</keyword>
<reference evidence="2 3" key="1">
    <citation type="submission" date="2017-08" db="EMBL/GenBank/DDBJ databases">
        <title>Reclassification of Bisgaard taxon 37 and 44.</title>
        <authorList>
            <person name="Christensen H."/>
        </authorList>
    </citation>
    <scope>NUCLEOTIDE SEQUENCE [LARGE SCALE GENOMIC DNA]</scope>
    <source>
        <strain evidence="2 3">B96_4</strain>
    </source>
</reference>
<dbReference type="GO" id="GO:0016020">
    <property type="term" value="C:membrane"/>
    <property type="evidence" value="ECO:0007669"/>
    <property type="project" value="InterPro"/>
</dbReference>
<feature type="transmembrane region" description="Helical" evidence="1">
    <location>
        <begin position="111"/>
        <end position="139"/>
    </location>
</feature>
<dbReference type="OrthoDB" id="9812349at2"/>
<comment type="caution">
    <text evidence="2">The sequence shown here is derived from an EMBL/GenBank/DDBJ whole genome shotgun (WGS) entry which is preliminary data.</text>
</comment>
<gene>
    <name evidence="2" type="ORF">CJP74_07275</name>
</gene>
<proteinExistence type="predicted"/>
<feature type="transmembrane region" description="Helical" evidence="1">
    <location>
        <begin position="31"/>
        <end position="57"/>
    </location>
</feature>
<evidence type="ECO:0000313" key="3">
    <source>
        <dbReference type="Proteomes" id="UP000266258"/>
    </source>
</evidence>
<evidence type="ECO:0000256" key="1">
    <source>
        <dbReference type="SAM" id="Phobius"/>
    </source>
</evidence>
<keyword evidence="3" id="KW-1185">Reference proteome</keyword>
<dbReference type="InterPro" id="IPR008523">
    <property type="entry name" value="DUF805"/>
</dbReference>
<keyword evidence="1" id="KW-0812">Transmembrane</keyword>
<accession>A0A3A1Y2B1</accession>